<name>X1CJK5_9ZZZZ</name>
<organism evidence="1">
    <name type="scientific">marine sediment metagenome</name>
    <dbReference type="NCBI Taxonomy" id="412755"/>
    <lineage>
        <taxon>unclassified sequences</taxon>
        <taxon>metagenomes</taxon>
        <taxon>ecological metagenomes</taxon>
    </lineage>
</organism>
<evidence type="ECO:0000313" key="1">
    <source>
        <dbReference type="EMBL" id="GAH08536.1"/>
    </source>
</evidence>
<sequence>FFNQSPLDKIKAKDSHATSTSFLKYGTRGLTKGS</sequence>
<proteinExistence type="predicted"/>
<feature type="non-terminal residue" evidence="1">
    <location>
        <position position="1"/>
    </location>
</feature>
<dbReference type="EMBL" id="BART01038882">
    <property type="protein sequence ID" value="GAH08536.1"/>
    <property type="molecule type" value="Genomic_DNA"/>
</dbReference>
<protein>
    <submittedName>
        <fullName evidence="1">Uncharacterized protein</fullName>
    </submittedName>
</protein>
<accession>X1CJK5</accession>
<reference evidence="1" key="1">
    <citation type="journal article" date="2014" name="Front. Microbiol.">
        <title>High frequency of phylogenetically diverse reductive dehalogenase-homologous genes in deep subseafloor sedimentary metagenomes.</title>
        <authorList>
            <person name="Kawai M."/>
            <person name="Futagami T."/>
            <person name="Toyoda A."/>
            <person name="Takaki Y."/>
            <person name="Nishi S."/>
            <person name="Hori S."/>
            <person name="Arai W."/>
            <person name="Tsubouchi T."/>
            <person name="Morono Y."/>
            <person name="Uchiyama I."/>
            <person name="Ito T."/>
            <person name="Fujiyama A."/>
            <person name="Inagaki F."/>
            <person name="Takami H."/>
        </authorList>
    </citation>
    <scope>NUCLEOTIDE SEQUENCE</scope>
    <source>
        <strain evidence="1">Expedition CK06-06</strain>
    </source>
</reference>
<gene>
    <name evidence="1" type="ORF">S01H4_64230</name>
</gene>
<comment type="caution">
    <text evidence="1">The sequence shown here is derived from an EMBL/GenBank/DDBJ whole genome shotgun (WGS) entry which is preliminary data.</text>
</comment>
<dbReference type="AlphaFoldDB" id="X1CJK5"/>